<keyword evidence="8" id="KW-1185">Reference proteome</keyword>
<evidence type="ECO:0000256" key="2">
    <source>
        <dbReference type="ARBA" id="ARBA00023015"/>
    </source>
</evidence>
<dbReference type="InterPro" id="IPR013324">
    <property type="entry name" value="RNA_pol_sigma_r3/r4-like"/>
</dbReference>
<dbReference type="GO" id="GO:0003677">
    <property type="term" value="F:DNA binding"/>
    <property type="evidence" value="ECO:0007669"/>
    <property type="project" value="InterPro"/>
</dbReference>
<dbReference type="InterPro" id="IPR007627">
    <property type="entry name" value="RNA_pol_sigma70_r2"/>
</dbReference>
<evidence type="ECO:0000313" key="8">
    <source>
        <dbReference type="Proteomes" id="UP000092695"/>
    </source>
</evidence>
<keyword evidence="3" id="KW-0731">Sigma factor</keyword>
<evidence type="ECO:0008006" key="9">
    <source>
        <dbReference type="Google" id="ProtNLM"/>
    </source>
</evidence>
<dbReference type="CDD" id="cd06171">
    <property type="entry name" value="Sigma70_r4"/>
    <property type="match status" value="1"/>
</dbReference>
<dbReference type="GO" id="GO:0016987">
    <property type="term" value="F:sigma factor activity"/>
    <property type="evidence" value="ECO:0007669"/>
    <property type="project" value="UniProtKB-KW"/>
</dbReference>
<evidence type="ECO:0000256" key="4">
    <source>
        <dbReference type="ARBA" id="ARBA00023163"/>
    </source>
</evidence>
<sequence length="171" mass="19762">MTESRATIARKKRFERLVAVLHRDMYRYAVWLNRDPGIAEDVVQEALLRAWKSLDSLRDDSAAKQWVLTIVRRENARYFERKRLETVDVDNLTPAQSLIIAEDEDSDTDDMRRALFELEDDYREPLVLQVLLGYTTDEIAALMGIKAGAVLTRLHRARHKLKAQFDTGATS</sequence>
<dbReference type="GO" id="GO:0006352">
    <property type="term" value="P:DNA-templated transcription initiation"/>
    <property type="evidence" value="ECO:0007669"/>
    <property type="project" value="InterPro"/>
</dbReference>
<dbReference type="Gene3D" id="1.10.1740.10">
    <property type="match status" value="1"/>
</dbReference>
<dbReference type="Pfam" id="PF04542">
    <property type="entry name" value="Sigma70_r2"/>
    <property type="match status" value="1"/>
</dbReference>
<feature type="domain" description="RNA polymerase sigma-70 region 2" evidence="5">
    <location>
        <begin position="18"/>
        <end position="83"/>
    </location>
</feature>
<dbReference type="PANTHER" id="PTHR43133:SF51">
    <property type="entry name" value="RNA POLYMERASE SIGMA FACTOR"/>
    <property type="match status" value="1"/>
</dbReference>
<comment type="similarity">
    <text evidence="1">Belongs to the sigma-70 factor family. ECF subfamily.</text>
</comment>
<evidence type="ECO:0000259" key="5">
    <source>
        <dbReference type="Pfam" id="PF04542"/>
    </source>
</evidence>
<evidence type="ECO:0000313" key="7">
    <source>
        <dbReference type="EMBL" id="ANO49881.1"/>
    </source>
</evidence>
<keyword evidence="4" id="KW-0804">Transcription</keyword>
<dbReference type="InterPro" id="IPR013249">
    <property type="entry name" value="RNA_pol_sigma70_r4_t2"/>
</dbReference>
<protein>
    <recommendedName>
        <fullName evidence="9">RNA polymerase subunit sigma</fullName>
    </recommendedName>
</protein>
<dbReference type="PANTHER" id="PTHR43133">
    <property type="entry name" value="RNA POLYMERASE ECF-TYPE SIGMA FACTO"/>
    <property type="match status" value="1"/>
</dbReference>
<name>A0A193LBR5_9GAMM</name>
<gene>
    <name evidence="7" type="ORF">BA177_00420</name>
</gene>
<evidence type="ECO:0000259" key="6">
    <source>
        <dbReference type="Pfam" id="PF08281"/>
    </source>
</evidence>
<dbReference type="AlphaFoldDB" id="A0A193LBR5"/>
<dbReference type="Proteomes" id="UP000092695">
    <property type="component" value="Chromosome"/>
</dbReference>
<feature type="domain" description="RNA polymerase sigma factor 70 region 4 type 2" evidence="6">
    <location>
        <begin position="110"/>
        <end position="161"/>
    </location>
</feature>
<dbReference type="InterPro" id="IPR039425">
    <property type="entry name" value="RNA_pol_sigma-70-like"/>
</dbReference>
<dbReference type="OrthoDB" id="9803470at2"/>
<accession>A0A193LBR5</accession>
<dbReference type="Pfam" id="PF08281">
    <property type="entry name" value="Sigma70_r4_2"/>
    <property type="match status" value="1"/>
</dbReference>
<dbReference type="InterPro" id="IPR036388">
    <property type="entry name" value="WH-like_DNA-bd_sf"/>
</dbReference>
<dbReference type="InterPro" id="IPR014284">
    <property type="entry name" value="RNA_pol_sigma-70_dom"/>
</dbReference>
<dbReference type="Gene3D" id="1.10.10.10">
    <property type="entry name" value="Winged helix-like DNA-binding domain superfamily/Winged helix DNA-binding domain"/>
    <property type="match status" value="1"/>
</dbReference>
<evidence type="ECO:0000256" key="1">
    <source>
        <dbReference type="ARBA" id="ARBA00010641"/>
    </source>
</evidence>
<dbReference type="NCBIfam" id="TIGR02937">
    <property type="entry name" value="sigma70-ECF"/>
    <property type="match status" value="1"/>
</dbReference>
<organism evidence="7 8">
    <name type="scientific">Woeseia oceani</name>
    <dbReference type="NCBI Taxonomy" id="1548547"/>
    <lineage>
        <taxon>Bacteria</taxon>
        <taxon>Pseudomonadati</taxon>
        <taxon>Pseudomonadota</taxon>
        <taxon>Gammaproteobacteria</taxon>
        <taxon>Woeseiales</taxon>
        <taxon>Woeseiaceae</taxon>
        <taxon>Woeseia</taxon>
    </lineage>
</organism>
<proteinExistence type="inferred from homology"/>
<dbReference type="KEGG" id="woc:BA177_00420"/>
<evidence type="ECO:0000256" key="3">
    <source>
        <dbReference type="ARBA" id="ARBA00023082"/>
    </source>
</evidence>
<dbReference type="RefSeq" id="WP_068611730.1">
    <property type="nucleotide sequence ID" value="NZ_CP016268.1"/>
</dbReference>
<dbReference type="STRING" id="1548547.BA177_00420"/>
<dbReference type="InterPro" id="IPR013325">
    <property type="entry name" value="RNA_pol_sigma_r2"/>
</dbReference>
<dbReference type="NCBIfam" id="NF009170">
    <property type="entry name" value="PRK12517.1"/>
    <property type="match status" value="1"/>
</dbReference>
<dbReference type="SUPFAM" id="SSF88659">
    <property type="entry name" value="Sigma3 and sigma4 domains of RNA polymerase sigma factors"/>
    <property type="match status" value="1"/>
</dbReference>
<dbReference type="SUPFAM" id="SSF88946">
    <property type="entry name" value="Sigma2 domain of RNA polymerase sigma factors"/>
    <property type="match status" value="1"/>
</dbReference>
<dbReference type="EMBL" id="CP016268">
    <property type="protein sequence ID" value="ANO49881.1"/>
    <property type="molecule type" value="Genomic_DNA"/>
</dbReference>
<reference evidence="7 8" key="1">
    <citation type="submission" date="2016-06" db="EMBL/GenBank/DDBJ databases">
        <title>Complete genome sequence of a deep-branching marine Gamma Proteobacterium Woeseia oceani type strain XK5.</title>
        <authorList>
            <person name="Mu D."/>
            <person name="Du Z."/>
        </authorList>
    </citation>
    <scope>NUCLEOTIDE SEQUENCE [LARGE SCALE GENOMIC DNA]</scope>
    <source>
        <strain evidence="7 8">XK5</strain>
    </source>
</reference>
<keyword evidence="2" id="KW-0805">Transcription regulation</keyword>